<accession>A0A1I3ZS63</accession>
<evidence type="ECO:0000256" key="2">
    <source>
        <dbReference type="ARBA" id="ARBA00023125"/>
    </source>
</evidence>
<evidence type="ECO:0000259" key="4">
    <source>
        <dbReference type="PROSITE" id="PS01124"/>
    </source>
</evidence>
<proteinExistence type="predicted"/>
<evidence type="ECO:0000256" key="1">
    <source>
        <dbReference type="ARBA" id="ARBA00023015"/>
    </source>
</evidence>
<feature type="domain" description="HTH araC/xylS-type" evidence="4">
    <location>
        <begin position="162"/>
        <end position="260"/>
    </location>
</feature>
<keyword evidence="1" id="KW-0805">Transcription regulation</keyword>
<dbReference type="Gene3D" id="1.10.10.60">
    <property type="entry name" value="Homeodomain-like"/>
    <property type="match status" value="1"/>
</dbReference>
<comment type="caution">
    <text evidence="5">The sequence shown here is derived from an EMBL/GenBank/DDBJ whole genome shotgun (WGS) entry which is preliminary data.</text>
</comment>
<protein>
    <submittedName>
        <fullName evidence="5">AraC family transcriptional regulator</fullName>
    </submittedName>
</protein>
<sequence length="271" mass="29873">MSLRQDIISKWKLQLLPSSAYAVAYTAARASIGFAFESQRGVHSFNSDRRVDFWTRPNSLAFVPKGCDVTSESERGGEYLTFTVPAELLPDRGEQLRFNHAVSPDAIKAAFHLRKALLSAEPQDTLAIEAQLYALLDVVERVQAGEHEDPPSASSMTDTRLKRVEEFVEDHLAQQMSMSDLAACVDLSAGFFNRAFKGATGKTPHDYVLERRVARARKLLGAPHASLSQVAYACGFSSHAHMSSTFKKRLGVSPTQLMTNQVYPAPARSIV</sequence>
<dbReference type="SMART" id="SM00342">
    <property type="entry name" value="HTH_ARAC"/>
    <property type="match status" value="1"/>
</dbReference>
<gene>
    <name evidence="5" type="ORF">SAMN04488518_105224</name>
</gene>
<dbReference type="PROSITE" id="PS01124">
    <property type="entry name" value="HTH_ARAC_FAMILY_2"/>
    <property type="match status" value="1"/>
</dbReference>
<name>A0A1I3ZS63_9HYPH</name>
<keyword evidence="6" id="KW-1185">Reference proteome</keyword>
<evidence type="ECO:0000313" key="6">
    <source>
        <dbReference type="Proteomes" id="UP000199598"/>
    </source>
</evidence>
<dbReference type="InterPro" id="IPR009057">
    <property type="entry name" value="Homeodomain-like_sf"/>
</dbReference>
<dbReference type="SUPFAM" id="SSF46689">
    <property type="entry name" value="Homeodomain-like"/>
    <property type="match status" value="2"/>
</dbReference>
<evidence type="ECO:0000256" key="3">
    <source>
        <dbReference type="ARBA" id="ARBA00023163"/>
    </source>
</evidence>
<dbReference type="Proteomes" id="UP000199598">
    <property type="component" value="Unassembled WGS sequence"/>
</dbReference>
<dbReference type="PANTHER" id="PTHR46796">
    <property type="entry name" value="HTH-TYPE TRANSCRIPTIONAL ACTIVATOR RHAS-RELATED"/>
    <property type="match status" value="1"/>
</dbReference>
<dbReference type="EMBL" id="FOSK01000005">
    <property type="protein sequence ID" value="SFK46521.1"/>
    <property type="molecule type" value="Genomic_DNA"/>
</dbReference>
<dbReference type="PANTHER" id="PTHR46796:SF6">
    <property type="entry name" value="ARAC SUBFAMILY"/>
    <property type="match status" value="1"/>
</dbReference>
<organism evidence="5 6">
    <name type="scientific">Pseudovibrio ascidiaceicola</name>
    <dbReference type="NCBI Taxonomy" id="285279"/>
    <lineage>
        <taxon>Bacteria</taxon>
        <taxon>Pseudomonadati</taxon>
        <taxon>Pseudomonadota</taxon>
        <taxon>Alphaproteobacteria</taxon>
        <taxon>Hyphomicrobiales</taxon>
        <taxon>Stappiaceae</taxon>
        <taxon>Pseudovibrio</taxon>
    </lineage>
</organism>
<dbReference type="RefSeq" id="WP_093519521.1">
    <property type="nucleotide sequence ID" value="NZ_FOSK01000005.1"/>
</dbReference>
<evidence type="ECO:0000313" key="5">
    <source>
        <dbReference type="EMBL" id="SFK46521.1"/>
    </source>
</evidence>
<reference evidence="5 6" key="1">
    <citation type="submission" date="2016-10" db="EMBL/GenBank/DDBJ databases">
        <authorList>
            <person name="Varghese N."/>
            <person name="Submissions S."/>
        </authorList>
    </citation>
    <scope>NUCLEOTIDE SEQUENCE [LARGE SCALE GENOMIC DNA]</scope>
    <source>
        <strain evidence="5 6">DSM 16392</strain>
    </source>
</reference>
<keyword evidence="2" id="KW-0238">DNA-binding</keyword>
<keyword evidence="3" id="KW-0804">Transcription</keyword>
<dbReference type="InterPro" id="IPR050204">
    <property type="entry name" value="AraC_XylS_family_regulators"/>
</dbReference>
<dbReference type="Pfam" id="PF12833">
    <property type="entry name" value="HTH_18"/>
    <property type="match status" value="1"/>
</dbReference>
<dbReference type="InterPro" id="IPR018060">
    <property type="entry name" value="HTH_AraC"/>
</dbReference>